<protein>
    <submittedName>
        <fullName evidence="1">Uncharacterized protein</fullName>
    </submittedName>
</protein>
<gene>
    <name evidence="1" type="ORF">B296_00017830</name>
</gene>
<name>A0A426YL76_ENSVE</name>
<dbReference type="Proteomes" id="UP000287651">
    <property type="component" value="Unassembled WGS sequence"/>
</dbReference>
<sequence length="175" mass="19733">MPCKAEDGTMESCSGGYECYSLEKPEGHLLQASCKSCHSYCLDIRWYYQIWFEQWQRGYSYETRGESKWREASTVTAFSCSLGDCIRRGKKDRLNKIPLGRRVIADLCPCGHEGCRKSPLPTDLGGGWCFGSNGSGSINVPVLTMLYCQASGPILYLVQRCRCRSVPCFLFYLSL</sequence>
<proteinExistence type="predicted"/>
<accession>A0A426YL76</accession>
<dbReference type="AlphaFoldDB" id="A0A426YL76"/>
<evidence type="ECO:0000313" key="2">
    <source>
        <dbReference type="Proteomes" id="UP000287651"/>
    </source>
</evidence>
<reference evidence="1 2" key="1">
    <citation type="journal article" date="2014" name="Agronomy (Basel)">
        <title>A Draft Genome Sequence for Ensete ventricosum, the Drought-Tolerant Tree Against Hunger.</title>
        <authorList>
            <person name="Harrison J."/>
            <person name="Moore K.A."/>
            <person name="Paszkiewicz K."/>
            <person name="Jones T."/>
            <person name="Grant M."/>
            <person name="Ambacheew D."/>
            <person name="Muzemil S."/>
            <person name="Studholme D.J."/>
        </authorList>
    </citation>
    <scope>NUCLEOTIDE SEQUENCE [LARGE SCALE GENOMIC DNA]</scope>
</reference>
<comment type="caution">
    <text evidence="1">The sequence shown here is derived from an EMBL/GenBank/DDBJ whole genome shotgun (WGS) entry which is preliminary data.</text>
</comment>
<evidence type="ECO:0000313" key="1">
    <source>
        <dbReference type="EMBL" id="RRT52515.1"/>
    </source>
</evidence>
<organism evidence="1 2">
    <name type="scientific">Ensete ventricosum</name>
    <name type="common">Abyssinian banana</name>
    <name type="synonym">Musa ensete</name>
    <dbReference type="NCBI Taxonomy" id="4639"/>
    <lineage>
        <taxon>Eukaryota</taxon>
        <taxon>Viridiplantae</taxon>
        <taxon>Streptophyta</taxon>
        <taxon>Embryophyta</taxon>
        <taxon>Tracheophyta</taxon>
        <taxon>Spermatophyta</taxon>
        <taxon>Magnoliopsida</taxon>
        <taxon>Liliopsida</taxon>
        <taxon>Zingiberales</taxon>
        <taxon>Musaceae</taxon>
        <taxon>Ensete</taxon>
    </lineage>
</organism>
<dbReference type="EMBL" id="AMZH03011628">
    <property type="protein sequence ID" value="RRT52515.1"/>
    <property type="molecule type" value="Genomic_DNA"/>
</dbReference>